<dbReference type="Pfam" id="PF05525">
    <property type="entry name" value="Branch_AA_trans"/>
    <property type="match status" value="1"/>
</dbReference>
<evidence type="ECO:0000256" key="5">
    <source>
        <dbReference type="ARBA" id="ARBA00022692"/>
    </source>
</evidence>
<dbReference type="GO" id="GO:0005304">
    <property type="term" value="F:L-valine transmembrane transporter activity"/>
    <property type="evidence" value="ECO:0007669"/>
    <property type="project" value="TreeGrafter"/>
</dbReference>
<dbReference type="PANTHER" id="PTHR30588">
    <property type="entry name" value="BRANCHED-CHAIN AMINO ACID TRANSPORT SYSTEM 2 CARRIER PROTEIN"/>
    <property type="match status" value="1"/>
</dbReference>
<keyword evidence="7 9" id="KW-1133">Transmembrane helix</keyword>
<evidence type="ECO:0000256" key="6">
    <source>
        <dbReference type="ARBA" id="ARBA00022970"/>
    </source>
</evidence>
<dbReference type="Proteomes" id="UP000254737">
    <property type="component" value="Unassembled WGS sequence"/>
</dbReference>
<evidence type="ECO:0000313" key="11">
    <source>
        <dbReference type="Proteomes" id="UP000254737"/>
    </source>
</evidence>
<keyword evidence="6" id="KW-0029">Amino-acid transport</keyword>
<dbReference type="InterPro" id="IPR004685">
    <property type="entry name" value="Brnchd-chn_aa_trnsp_Livcs"/>
</dbReference>
<feature type="transmembrane region" description="Helical" evidence="9">
    <location>
        <begin position="353"/>
        <end position="374"/>
    </location>
</feature>
<evidence type="ECO:0000256" key="2">
    <source>
        <dbReference type="ARBA" id="ARBA00008540"/>
    </source>
</evidence>
<accession>A0A376GGA7</accession>
<feature type="transmembrane region" description="Helical" evidence="9">
    <location>
        <begin position="265"/>
        <end position="289"/>
    </location>
</feature>
<keyword evidence="8 9" id="KW-0472">Membrane</keyword>
<dbReference type="GO" id="GO:0015190">
    <property type="term" value="F:L-leucine transmembrane transporter activity"/>
    <property type="evidence" value="ECO:0007669"/>
    <property type="project" value="TreeGrafter"/>
</dbReference>
<reference evidence="10 11" key="1">
    <citation type="submission" date="2018-06" db="EMBL/GenBank/DDBJ databases">
        <authorList>
            <consortium name="Pathogen Informatics"/>
            <person name="Doyle S."/>
        </authorList>
    </citation>
    <scope>NUCLEOTIDE SEQUENCE [LARGE SCALE GENOMIC DNA]</scope>
    <source>
        <strain evidence="10 11">NCTC13456</strain>
    </source>
</reference>
<feature type="transmembrane region" description="Helical" evidence="9">
    <location>
        <begin position="233"/>
        <end position="253"/>
    </location>
</feature>
<feature type="transmembrane region" description="Helical" evidence="9">
    <location>
        <begin position="380"/>
        <end position="401"/>
    </location>
</feature>
<evidence type="ECO:0000256" key="8">
    <source>
        <dbReference type="ARBA" id="ARBA00023136"/>
    </source>
</evidence>
<evidence type="ECO:0000256" key="3">
    <source>
        <dbReference type="ARBA" id="ARBA00022448"/>
    </source>
</evidence>
<evidence type="ECO:0000256" key="7">
    <source>
        <dbReference type="ARBA" id="ARBA00022989"/>
    </source>
</evidence>
<dbReference type="GO" id="GO:0015188">
    <property type="term" value="F:L-isoleucine transmembrane transporter activity"/>
    <property type="evidence" value="ECO:0007669"/>
    <property type="project" value="TreeGrafter"/>
</dbReference>
<feature type="transmembrane region" description="Helical" evidence="9">
    <location>
        <begin position="413"/>
        <end position="432"/>
    </location>
</feature>
<feature type="transmembrane region" description="Helical" evidence="9">
    <location>
        <begin position="317"/>
        <end position="341"/>
    </location>
</feature>
<protein>
    <submittedName>
        <fullName evidence="10">LIV-II</fullName>
    </submittedName>
</protein>
<dbReference type="STRING" id="343874.GCA_000805695_01972"/>
<evidence type="ECO:0000313" key="10">
    <source>
        <dbReference type="EMBL" id="STD58940.1"/>
    </source>
</evidence>
<keyword evidence="5 9" id="KW-0812">Transmembrane</keyword>
<comment type="subcellular location">
    <subcellularLocation>
        <location evidence="1">Cell membrane</location>
        <topology evidence="1">Multi-pass membrane protein</topology>
    </subcellularLocation>
</comment>
<evidence type="ECO:0000256" key="1">
    <source>
        <dbReference type="ARBA" id="ARBA00004651"/>
    </source>
</evidence>
<feature type="transmembrane region" description="Helical" evidence="9">
    <location>
        <begin position="191"/>
        <end position="213"/>
    </location>
</feature>
<dbReference type="PANTHER" id="PTHR30588:SF0">
    <property type="entry name" value="BRANCHED-CHAIN AMINO ACID PERMEASE BRNQ"/>
    <property type="match status" value="1"/>
</dbReference>
<dbReference type="GO" id="GO:0015818">
    <property type="term" value="P:isoleucine transport"/>
    <property type="evidence" value="ECO:0007669"/>
    <property type="project" value="TreeGrafter"/>
</dbReference>
<organism evidence="10 11">
    <name type="scientific">Empedobacter falsenii</name>
    <dbReference type="NCBI Taxonomy" id="343874"/>
    <lineage>
        <taxon>Bacteria</taxon>
        <taxon>Pseudomonadati</taxon>
        <taxon>Bacteroidota</taxon>
        <taxon>Flavobacteriia</taxon>
        <taxon>Flavobacteriales</taxon>
        <taxon>Weeksellaceae</taxon>
        <taxon>Empedobacter</taxon>
    </lineage>
</organism>
<evidence type="ECO:0000256" key="4">
    <source>
        <dbReference type="ARBA" id="ARBA00022475"/>
    </source>
</evidence>
<feature type="transmembrane region" description="Helical" evidence="9">
    <location>
        <begin position="84"/>
        <end position="108"/>
    </location>
</feature>
<dbReference type="EMBL" id="UFXS01000001">
    <property type="protein sequence ID" value="STD58940.1"/>
    <property type="molecule type" value="Genomic_DNA"/>
</dbReference>
<keyword evidence="4" id="KW-1003">Cell membrane</keyword>
<feature type="transmembrane region" description="Helical" evidence="9">
    <location>
        <begin position="452"/>
        <end position="468"/>
    </location>
</feature>
<feature type="transmembrane region" description="Helical" evidence="9">
    <location>
        <begin position="163"/>
        <end position="179"/>
    </location>
</feature>
<gene>
    <name evidence="10" type="primary">brnQ</name>
    <name evidence="10" type="ORF">NCTC13456_02569</name>
</gene>
<feature type="transmembrane region" description="Helical" evidence="9">
    <location>
        <begin position="50"/>
        <end position="72"/>
    </location>
</feature>
<name>A0A376GGA7_9FLAO</name>
<keyword evidence="3" id="KW-0813">Transport</keyword>
<evidence type="ECO:0000256" key="9">
    <source>
        <dbReference type="SAM" id="Phobius"/>
    </source>
</evidence>
<feature type="transmembrane region" description="Helical" evidence="9">
    <location>
        <begin position="120"/>
        <end position="143"/>
    </location>
</feature>
<dbReference type="GO" id="GO:0015820">
    <property type="term" value="P:L-leucine transport"/>
    <property type="evidence" value="ECO:0007669"/>
    <property type="project" value="TreeGrafter"/>
</dbReference>
<dbReference type="NCBIfam" id="TIGR00796">
    <property type="entry name" value="livcs"/>
    <property type="match status" value="1"/>
</dbReference>
<dbReference type="GO" id="GO:0005886">
    <property type="term" value="C:plasma membrane"/>
    <property type="evidence" value="ECO:0007669"/>
    <property type="project" value="UniProtKB-SubCell"/>
</dbReference>
<dbReference type="AlphaFoldDB" id="A0A376GGA7"/>
<sequence length="473" mass="51491">MLFKSVEFINWLCDYRIILLSLRLQNAIVVICEPFFKTDRIIKYMKSKKLTNVLTLGFALFAMFFGAGNLLLPPLIGLEVGSNYFVAMIAFGLTGILLPFTGILSVVFSGDNFNDLGHRVNKHLAAILGTIIMICIGPLIAIPRTAATTFEVGLKPFFPSLDPMWGSLLFFTVTLILAIRPSKVVDVIGNYLTPVLLILLTLLIGIGIIYPTADFLPSDLTMMQSFSKGFIEGYQTLDVLASVIFAGIIIAAARDKGYTDTKSKSQIVIVSGLLSTTCLLFVYGGLIYLGATSGITTPEISRAELLIEISRNTLGQYGVIAIALCMAFACLTTAIALTSAVGTFFGRLTNGKVSYTVLVVLCTVISFGLSIKGVDEIINFAYPPLAFVYPITITLVIYIVLFGKTIKSKTPYIFALIASTIIAILGLLKLLGKLDESTIENLNKIPFFEYDLGWIAPSIIGFVIGLLIDRLRK</sequence>
<comment type="similarity">
    <text evidence="2">Belongs to the branched chain amino acid transporter family.</text>
</comment>
<proteinExistence type="inferred from homology"/>